<organism evidence="3 4">
    <name type="scientific">Amedibacillus dolichus</name>
    <dbReference type="NCBI Taxonomy" id="31971"/>
    <lineage>
        <taxon>Bacteria</taxon>
        <taxon>Bacillati</taxon>
        <taxon>Bacillota</taxon>
        <taxon>Erysipelotrichia</taxon>
        <taxon>Erysipelotrichales</taxon>
        <taxon>Erysipelotrichaceae</taxon>
        <taxon>Amedibacillus</taxon>
    </lineage>
</organism>
<dbReference type="InterPro" id="IPR036163">
    <property type="entry name" value="HMA_dom_sf"/>
</dbReference>
<dbReference type="SUPFAM" id="SSF55008">
    <property type="entry name" value="HMA, heavy metal-associated domain"/>
    <property type="match status" value="1"/>
</dbReference>
<proteinExistence type="predicted"/>
<dbReference type="OrthoDB" id="1647792at2"/>
<evidence type="ECO:0000313" key="2">
    <source>
        <dbReference type="EMBL" id="MBS4883857.1"/>
    </source>
</evidence>
<name>A0A415PG57_9FIRM</name>
<comment type="caution">
    <text evidence="3">The sequence shown here is derived from an EMBL/GenBank/DDBJ whole genome shotgun (WGS) entry which is preliminary data.</text>
</comment>
<evidence type="ECO:0000313" key="4">
    <source>
        <dbReference type="Proteomes" id="UP000284868"/>
    </source>
</evidence>
<dbReference type="EMBL" id="QRPK01000020">
    <property type="protein sequence ID" value="RHM11659.1"/>
    <property type="molecule type" value="Genomic_DNA"/>
</dbReference>
<dbReference type="PROSITE" id="PS50846">
    <property type="entry name" value="HMA_2"/>
    <property type="match status" value="1"/>
</dbReference>
<keyword evidence="4" id="KW-1185">Reference proteome</keyword>
<reference evidence="3 4" key="1">
    <citation type="submission" date="2018-08" db="EMBL/GenBank/DDBJ databases">
        <title>A genome reference for cultivated species of the human gut microbiota.</title>
        <authorList>
            <person name="Zou Y."/>
            <person name="Xue W."/>
            <person name="Luo G."/>
        </authorList>
    </citation>
    <scope>NUCLEOTIDE SEQUENCE [LARGE SCALE GENOMIC DNA]</scope>
    <source>
        <strain evidence="3 4">AF35-6BH</strain>
    </source>
</reference>
<feature type="domain" description="HMA" evidence="1">
    <location>
        <begin position="1"/>
        <end position="63"/>
    </location>
</feature>
<protein>
    <recommendedName>
        <fullName evidence="1">HMA domain-containing protein</fullName>
    </recommendedName>
</protein>
<accession>A0A415PG57</accession>
<dbReference type="EMBL" id="JAGZMZ010000007">
    <property type="protein sequence ID" value="MBS4883857.1"/>
    <property type="molecule type" value="Genomic_DNA"/>
</dbReference>
<dbReference type="InterPro" id="IPR006121">
    <property type="entry name" value="HMA_dom"/>
</dbReference>
<dbReference type="Proteomes" id="UP000753219">
    <property type="component" value="Unassembled WGS sequence"/>
</dbReference>
<reference evidence="2" key="2">
    <citation type="submission" date="2021-02" db="EMBL/GenBank/DDBJ databases">
        <title>Infant gut strain persistence is associated with maternal origin, phylogeny, and functional potential including surface adhesion and iron acquisition.</title>
        <authorList>
            <person name="Lou Y.C."/>
        </authorList>
    </citation>
    <scope>NUCLEOTIDE SEQUENCE</scope>
    <source>
        <strain evidence="2">L3_108_103G1_dasL3_108_103G1_concoct_2</strain>
    </source>
</reference>
<dbReference type="RefSeq" id="WP_004798146.1">
    <property type="nucleotide sequence ID" value="NZ_CABKNA010000006.1"/>
</dbReference>
<evidence type="ECO:0000259" key="1">
    <source>
        <dbReference type="PROSITE" id="PS50846"/>
    </source>
</evidence>
<dbReference type="Proteomes" id="UP000284868">
    <property type="component" value="Unassembled WGS sequence"/>
</dbReference>
<sequence>MRNVILVRNLNNQEDAKRIEQALSQTRTDYEVNLEKQCVVIEGNTDMVAVARKVINDLGFRIL</sequence>
<gene>
    <name evidence="3" type="ORF">DWZ83_05385</name>
    <name evidence="2" type="ORF">KHZ85_03745</name>
</gene>
<evidence type="ECO:0000313" key="3">
    <source>
        <dbReference type="EMBL" id="RHM11659.1"/>
    </source>
</evidence>
<dbReference type="GeneID" id="92792799"/>
<dbReference type="GO" id="GO:0046872">
    <property type="term" value="F:metal ion binding"/>
    <property type="evidence" value="ECO:0007669"/>
    <property type="project" value="InterPro"/>
</dbReference>
<dbReference type="AlphaFoldDB" id="A0A415PG57"/>